<feature type="binding site" evidence="7">
    <location>
        <begin position="375"/>
        <end position="376"/>
    </location>
    <ligand>
        <name>ATP</name>
        <dbReference type="ChEBI" id="CHEBI:30616"/>
    </ligand>
</feature>
<evidence type="ECO:0000256" key="3">
    <source>
        <dbReference type="ARBA" id="ARBA00022840"/>
    </source>
</evidence>
<proteinExistence type="inferred from homology"/>
<comment type="caution">
    <text evidence="10">The sequence shown here is derived from an EMBL/GenBank/DDBJ whole genome shotgun (WGS) entry which is preliminary data.</text>
</comment>
<dbReference type="PIRSF" id="PIRSF001589">
    <property type="entry name" value="Asn_synthetase_glu-h"/>
    <property type="match status" value="1"/>
</dbReference>
<dbReference type="Proteomes" id="UP001218188">
    <property type="component" value="Unassembled WGS sequence"/>
</dbReference>
<dbReference type="PANTHER" id="PTHR43284">
    <property type="entry name" value="ASPARAGINE SYNTHETASE (GLUTAMINE-HYDROLYZING)"/>
    <property type="match status" value="1"/>
</dbReference>
<comment type="similarity">
    <text evidence="1">Belongs to the asparagine synthetase family.</text>
</comment>
<name>A0AAD6S0B5_9AGAR</name>
<evidence type="ECO:0000256" key="7">
    <source>
        <dbReference type="PIRSR" id="PIRSR001589-2"/>
    </source>
</evidence>
<dbReference type="SUPFAM" id="SSF56235">
    <property type="entry name" value="N-terminal nucleophile aminohydrolases (Ntn hydrolases)"/>
    <property type="match status" value="1"/>
</dbReference>
<dbReference type="Pfam" id="PF00733">
    <property type="entry name" value="Asn_synthase"/>
    <property type="match status" value="1"/>
</dbReference>
<evidence type="ECO:0000256" key="8">
    <source>
        <dbReference type="PIRSR" id="PIRSR001589-3"/>
    </source>
</evidence>
<dbReference type="AlphaFoldDB" id="A0AAD6S0B5"/>
<evidence type="ECO:0000259" key="9">
    <source>
        <dbReference type="PROSITE" id="PS51278"/>
    </source>
</evidence>
<evidence type="ECO:0000256" key="4">
    <source>
        <dbReference type="ARBA" id="ARBA00022962"/>
    </source>
</evidence>
<dbReference type="GO" id="GO:0004066">
    <property type="term" value="F:asparagine synthase (glutamine-hydrolyzing) activity"/>
    <property type="evidence" value="ECO:0007669"/>
    <property type="project" value="InterPro"/>
</dbReference>
<evidence type="ECO:0000256" key="1">
    <source>
        <dbReference type="ARBA" id="ARBA00005752"/>
    </source>
</evidence>
<evidence type="ECO:0000313" key="11">
    <source>
        <dbReference type="Proteomes" id="UP001218188"/>
    </source>
</evidence>
<dbReference type="Gene3D" id="3.60.20.10">
    <property type="entry name" value="Glutamine Phosphoribosylpyrophosphate, subunit 1, domain 1"/>
    <property type="match status" value="1"/>
</dbReference>
<dbReference type="InterPro" id="IPR029055">
    <property type="entry name" value="Ntn_hydrolases_N"/>
</dbReference>
<dbReference type="PANTHER" id="PTHR43284:SF1">
    <property type="entry name" value="ASPARAGINE SYNTHETASE"/>
    <property type="match status" value="1"/>
</dbReference>
<feature type="active site" description="For GATase activity" evidence="6">
    <location>
        <position position="2"/>
    </location>
</feature>
<dbReference type="InterPro" id="IPR017932">
    <property type="entry name" value="GATase_2_dom"/>
</dbReference>
<dbReference type="InterPro" id="IPR001962">
    <property type="entry name" value="Asn_synthase"/>
</dbReference>
<dbReference type="GO" id="GO:0005829">
    <property type="term" value="C:cytosol"/>
    <property type="evidence" value="ECO:0007669"/>
    <property type="project" value="TreeGrafter"/>
</dbReference>
<keyword evidence="6" id="KW-0061">Asparagine biosynthesis</keyword>
<dbReference type="NCBIfam" id="TIGR01536">
    <property type="entry name" value="asn_synth_AEB"/>
    <property type="match status" value="1"/>
</dbReference>
<dbReference type="GO" id="GO:0006529">
    <property type="term" value="P:asparagine biosynthetic process"/>
    <property type="evidence" value="ECO:0007669"/>
    <property type="project" value="UniProtKB-KW"/>
</dbReference>
<evidence type="ECO:0000256" key="6">
    <source>
        <dbReference type="PIRSR" id="PIRSR001589-1"/>
    </source>
</evidence>
<dbReference type="InterPro" id="IPR051786">
    <property type="entry name" value="ASN_synthetase/amidase"/>
</dbReference>
<dbReference type="GO" id="GO:0005524">
    <property type="term" value="F:ATP binding"/>
    <property type="evidence" value="ECO:0007669"/>
    <property type="project" value="UniProtKB-KW"/>
</dbReference>
<protein>
    <submittedName>
        <fullName evidence="10">Asparagine synthase</fullName>
    </submittedName>
</protein>
<evidence type="ECO:0000313" key="10">
    <source>
        <dbReference type="EMBL" id="KAJ7016527.1"/>
    </source>
</evidence>
<gene>
    <name evidence="10" type="ORF">C8F04DRAFT_1160899</name>
</gene>
<sequence length="682" mass="75116">MCGLIAVFHPDEVVRPPSNTLKSQLEASLEAIKHRGPDSQGIYISPDVQVGLGHVRLSIIDLATGQQPMSDEDEVIHCVVTGELYDHERIRTELQKQGHSFKTKSDSELVVQLYKRDGVNLLFHLRGEFAFVLYDAKRRLLFVARDRFGIKPLYYTVSNGRIMFASEMKAFMALGWKAAWDVESIAQSGVFCDDRTVFKGVNKLAPGNFVLCRSSGYMKVQAYWDLTYSVATTQPTVSVESMISTVREHLVESVRLRLRSDVPLAVYLSGGLDSSAVAGIATHLLRQKDPNARVTAFTLAYPADEQGNNEGPVAARTAEYLGADVHMVNVDEAALVGAMEESIWHSEQPAGTFHGAGKIILSQQVRSKGYKVALSGEGSDEIFAGYSWFASEYLRQPDPAAHVLGIPLPTDEERLLLLAQLEKTSSAPQFSSSAGRSTPGVISDLVAVKSHRLLGGILMISGAVFHPKVWEVYGPQDTPRSFSETLNPTLRENSVSGRYHSLNVAMYVTGKTLMSEVILNQCGDRSDMAHSIESRPPFLDHHLVEYVNSLPPSLKIRPIPGEKLGQWTLTEKWILREAVKPFVTEEIYFRKKAPYNPPPASSSIAGSALMPLQAHLKARVTQTSVKRIGFLEWGKIEGMLDGYLDSPAFPAHGAIDPRATALMGVLGLIVLQERFNVPAVYL</sequence>
<keyword evidence="4 6" id="KW-0315">Glutamine amidotransferase</keyword>
<evidence type="ECO:0000256" key="2">
    <source>
        <dbReference type="ARBA" id="ARBA00022741"/>
    </source>
</evidence>
<keyword evidence="11" id="KW-1185">Reference proteome</keyword>
<dbReference type="EMBL" id="JARJCM010000491">
    <property type="protein sequence ID" value="KAJ7016527.1"/>
    <property type="molecule type" value="Genomic_DNA"/>
</dbReference>
<dbReference type="SUPFAM" id="SSF52402">
    <property type="entry name" value="Adenine nucleotide alpha hydrolases-like"/>
    <property type="match status" value="1"/>
</dbReference>
<dbReference type="Pfam" id="PF13537">
    <property type="entry name" value="GATase_7"/>
    <property type="match status" value="1"/>
</dbReference>
<dbReference type="PROSITE" id="PS51278">
    <property type="entry name" value="GATASE_TYPE_2"/>
    <property type="match status" value="1"/>
</dbReference>
<feature type="site" description="Important for beta-aspartyl-AMP intermediate formation" evidence="8">
    <location>
        <position position="377"/>
    </location>
</feature>
<organism evidence="10 11">
    <name type="scientific">Mycena alexandri</name>
    <dbReference type="NCBI Taxonomy" id="1745969"/>
    <lineage>
        <taxon>Eukaryota</taxon>
        <taxon>Fungi</taxon>
        <taxon>Dikarya</taxon>
        <taxon>Basidiomycota</taxon>
        <taxon>Agaricomycotina</taxon>
        <taxon>Agaricomycetes</taxon>
        <taxon>Agaricomycetidae</taxon>
        <taxon>Agaricales</taxon>
        <taxon>Marasmiineae</taxon>
        <taxon>Mycenaceae</taxon>
        <taxon>Mycena</taxon>
    </lineage>
</organism>
<feature type="binding site" evidence="7">
    <location>
        <position position="106"/>
    </location>
    <ligand>
        <name>L-glutamine</name>
        <dbReference type="ChEBI" id="CHEBI:58359"/>
    </ligand>
</feature>
<evidence type="ECO:0000256" key="5">
    <source>
        <dbReference type="PIRNR" id="PIRNR001589"/>
    </source>
</evidence>
<reference evidence="10" key="1">
    <citation type="submission" date="2023-03" db="EMBL/GenBank/DDBJ databases">
        <title>Massive genome expansion in bonnet fungi (Mycena s.s.) driven by repeated elements and novel gene families across ecological guilds.</title>
        <authorList>
            <consortium name="Lawrence Berkeley National Laboratory"/>
            <person name="Harder C.B."/>
            <person name="Miyauchi S."/>
            <person name="Viragh M."/>
            <person name="Kuo A."/>
            <person name="Thoen E."/>
            <person name="Andreopoulos B."/>
            <person name="Lu D."/>
            <person name="Skrede I."/>
            <person name="Drula E."/>
            <person name="Henrissat B."/>
            <person name="Morin E."/>
            <person name="Kohler A."/>
            <person name="Barry K."/>
            <person name="LaButti K."/>
            <person name="Morin E."/>
            <person name="Salamov A."/>
            <person name="Lipzen A."/>
            <person name="Mereny Z."/>
            <person name="Hegedus B."/>
            <person name="Baldrian P."/>
            <person name="Stursova M."/>
            <person name="Weitz H."/>
            <person name="Taylor A."/>
            <person name="Grigoriev I.V."/>
            <person name="Nagy L.G."/>
            <person name="Martin F."/>
            <person name="Kauserud H."/>
        </authorList>
    </citation>
    <scope>NUCLEOTIDE SEQUENCE</scope>
    <source>
        <strain evidence="10">CBHHK200</strain>
    </source>
</reference>
<dbReference type="CDD" id="cd00712">
    <property type="entry name" value="AsnB"/>
    <property type="match status" value="1"/>
</dbReference>
<dbReference type="InterPro" id="IPR033738">
    <property type="entry name" value="AsnB_N"/>
</dbReference>
<keyword evidence="6" id="KW-0028">Amino-acid biosynthesis</keyword>
<dbReference type="Gene3D" id="3.40.50.620">
    <property type="entry name" value="HUPs"/>
    <property type="match status" value="2"/>
</dbReference>
<keyword evidence="2 5" id="KW-0547">Nucleotide-binding</keyword>
<dbReference type="InterPro" id="IPR006426">
    <property type="entry name" value="Asn_synth_AEB"/>
</dbReference>
<dbReference type="InterPro" id="IPR014729">
    <property type="entry name" value="Rossmann-like_a/b/a_fold"/>
</dbReference>
<dbReference type="CDD" id="cd01991">
    <property type="entry name" value="Asn_synthase_B_C"/>
    <property type="match status" value="1"/>
</dbReference>
<accession>A0AAD6S0B5</accession>
<feature type="domain" description="Glutamine amidotransferase type-2" evidence="9">
    <location>
        <begin position="2"/>
        <end position="215"/>
    </location>
</feature>
<keyword evidence="3 5" id="KW-0067">ATP-binding</keyword>